<organism evidence="4 7">
    <name type="scientific">Rotaria sordida</name>
    <dbReference type="NCBI Taxonomy" id="392033"/>
    <lineage>
        <taxon>Eukaryota</taxon>
        <taxon>Metazoa</taxon>
        <taxon>Spiralia</taxon>
        <taxon>Gnathifera</taxon>
        <taxon>Rotifera</taxon>
        <taxon>Eurotatoria</taxon>
        <taxon>Bdelloidea</taxon>
        <taxon>Philodinida</taxon>
        <taxon>Philodinidae</taxon>
        <taxon>Rotaria</taxon>
    </lineage>
</organism>
<dbReference type="Proteomes" id="UP000663870">
    <property type="component" value="Unassembled WGS sequence"/>
</dbReference>
<evidence type="ECO:0000313" key="3">
    <source>
        <dbReference type="EMBL" id="CAF1090705.1"/>
    </source>
</evidence>
<proteinExistence type="predicted"/>
<evidence type="ECO:0000313" key="4">
    <source>
        <dbReference type="EMBL" id="CAF1347508.1"/>
    </source>
</evidence>
<evidence type="ECO:0000313" key="6">
    <source>
        <dbReference type="EMBL" id="CAF4185107.1"/>
    </source>
</evidence>
<dbReference type="Proteomes" id="UP000663874">
    <property type="component" value="Unassembled WGS sequence"/>
</dbReference>
<dbReference type="EMBL" id="CAJNOO010000514">
    <property type="protein sequence ID" value="CAF0966022.1"/>
    <property type="molecule type" value="Genomic_DNA"/>
</dbReference>
<dbReference type="OrthoDB" id="10038271at2759"/>
<evidence type="ECO:0000313" key="7">
    <source>
        <dbReference type="Proteomes" id="UP000663854"/>
    </source>
</evidence>
<keyword evidence="1" id="KW-0732">Signal</keyword>
<gene>
    <name evidence="6" type="ORF">FNK824_LOCUS35439</name>
    <name evidence="5" type="ORF">JXQ802_LOCUS48197</name>
    <name evidence="4" type="ORF">PYM288_LOCUS32212</name>
    <name evidence="2" type="ORF">RFH988_LOCUS12375</name>
    <name evidence="3" type="ORF">SEV965_LOCUS15346</name>
</gene>
<evidence type="ECO:0000313" key="2">
    <source>
        <dbReference type="EMBL" id="CAF0966022.1"/>
    </source>
</evidence>
<dbReference type="EMBL" id="CAJNOL010005119">
    <property type="protein sequence ID" value="CAF1600041.1"/>
    <property type="molecule type" value="Genomic_DNA"/>
</dbReference>
<dbReference type="Proteomes" id="UP000663889">
    <property type="component" value="Unassembled WGS sequence"/>
</dbReference>
<evidence type="ECO:0000313" key="5">
    <source>
        <dbReference type="EMBL" id="CAF1600041.1"/>
    </source>
</evidence>
<dbReference type="EMBL" id="CAJNOU010000797">
    <property type="protein sequence ID" value="CAF1090705.1"/>
    <property type="molecule type" value="Genomic_DNA"/>
</dbReference>
<name>A0A815H525_9BILA</name>
<keyword evidence="8" id="KW-1185">Reference proteome</keyword>
<dbReference type="Proteomes" id="UP000663854">
    <property type="component" value="Unassembled WGS sequence"/>
</dbReference>
<dbReference type="EMBL" id="CAJOBE010015016">
    <property type="protein sequence ID" value="CAF4185107.1"/>
    <property type="molecule type" value="Genomic_DNA"/>
</dbReference>
<dbReference type="EMBL" id="CAJNOH010003754">
    <property type="protein sequence ID" value="CAF1347508.1"/>
    <property type="molecule type" value="Genomic_DNA"/>
</dbReference>
<accession>A0A815H525</accession>
<reference evidence="4" key="1">
    <citation type="submission" date="2021-02" db="EMBL/GenBank/DDBJ databases">
        <authorList>
            <person name="Nowell W R."/>
        </authorList>
    </citation>
    <scope>NUCLEOTIDE SEQUENCE</scope>
</reference>
<feature type="signal peptide" evidence="1">
    <location>
        <begin position="1"/>
        <end position="17"/>
    </location>
</feature>
<sequence length="252" mass="28883">MFVLLLILLLTPNIGYALQCITNCSLGAYLFSQKFNIPDGKCQQRVSKSVCSILMTFDYHTNLYYVTFSSLIESVDYFIISSLPYLSYSINYQCSKQTDCVLQYGTNRIDEMVGRAYNARDIYGQLAPIIGNSLKNTSIQCYNMKNEIVICSSDEICSIDFDQLENRIISRDCKQSYGPRVYVYDREDRVKLEVECNRNLCNTNEVISQIKIVLKNNGLTDANGRRIADGNKQTISSLLMTFSLFFIIFYHL</sequence>
<evidence type="ECO:0000313" key="8">
    <source>
        <dbReference type="Proteomes" id="UP000663870"/>
    </source>
</evidence>
<feature type="chain" id="PRO_5044132085" evidence="1">
    <location>
        <begin position="18"/>
        <end position="252"/>
    </location>
</feature>
<comment type="caution">
    <text evidence="4">The sequence shown here is derived from an EMBL/GenBank/DDBJ whole genome shotgun (WGS) entry which is preliminary data.</text>
</comment>
<dbReference type="AlphaFoldDB" id="A0A815H525"/>
<dbReference type="Proteomes" id="UP000663882">
    <property type="component" value="Unassembled WGS sequence"/>
</dbReference>
<protein>
    <submittedName>
        <fullName evidence="4">Uncharacterized protein</fullName>
    </submittedName>
</protein>
<evidence type="ECO:0000256" key="1">
    <source>
        <dbReference type="SAM" id="SignalP"/>
    </source>
</evidence>